<keyword evidence="3" id="KW-1185">Reference proteome</keyword>
<reference evidence="2 3" key="1">
    <citation type="submission" date="2016-06" db="EMBL/GenBank/DDBJ databases">
        <title>Evolution of pathogenesis and genome organization in the Tremellales.</title>
        <authorList>
            <person name="Cuomo C."/>
            <person name="Litvintseva A."/>
            <person name="Heitman J."/>
            <person name="Chen Y."/>
            <person name="Sun S."/>
            <person name="Springer D."/>
            <person name="Dromer F."/>
            <person name="Young S."/>
            <person name="Zeng Q."/>
            <person name="Chapman S."/>
            <person name="Gujja S."/>
            <person name="Saif S."/>
            <person name="Birren B."/>
        </authorList>
    </citation>
    <scope>NUCLEOTIDE SEQUENCE [LARGE SCALE GENOMIC DNA]</scope>
    <source>
        <strain evidence="2 3">ATCC 28783</strain>
    </source>
</reference>
<protein>
    <submittedName>
        <fullName evidence="2">Uncharacterized protein</fullName>
    </submittedName>
</protein>
<accession>A0A4Q1BS23</accession>
<comment type="caution">
    <text evidence="2">The sequence shown here is derived from an EMBL/GenBank/DDBJ whole genome shotgun (WGS) entry which is preliminary data.</text>
</comment>
<evidence type="ECO:0000313" key="3">
    <source>
        <dbReference type="Proteomes" id="UP000289152"/>
    </source>
</evidence>
<evidence type="ECO:0000256" key="1">
    <source>
        <dbReference type="SAM" id="MobiDB-lite"/>
    </source>
</evidence>
<name>A0A4Q1BS23_TREME</name>
<feature type="region of interest" description="Disordered" evidence="1">
    <location>
        <begin position="1"/>
        <end position="27"/>
    </location>
</feature>
<feature type="region of interest" description="Disordered" evidence="1">
    <location>
        <begin position="330"/>
        <end position="349"/>
    </location>
</feature>
<gene>
    <name evidence="2" type="ORF">M231_01837</name>
</gene>
<dbReference type="AlphaFoldDB" id="A0A4Q1BS23"/>
<dbReference type="EMBL" id="SDIL01000014">
    <property type="protein sequence ID" value="RXK40778.1"/>
    <property type="molecule type" value="Genomic_DNA"/>
</dbReference>
<evidence type="ECO:0000313" key="2">
    <source>
        <dbReference type="EMBL" id="RXK40778.1"/>
    </source>
</evidence>
<dbReference type="InParanoid" id="A0A4Q1BS23"/>
<feature type="compositionally biased region" description="Pro residues" evidence="1">
    <location>
        <begin position="339"/>
        <end position="349"/>
    </location>
</feature>
<organism evidence="2 3">
    <name type="scientific">Tremella mesenterica</name>
    <name type="common">Jelly fungus</name>
    <dbReference type="NCBI Taxonomy" id="5217"/>
    <lineage>
        <taxon>Eukaryota</taxon>
        <taxon>Fungi</taxon>
        <taxon>Dikarya</taxon>
        <taxon>Basidiomycota</taxon>
        <taxon>Agaricomycotina</taxon>
        <taxon>Tremellomycetes</taxon>
        <taxon>Tremellales</taxon>
        <taxon>Tremellaceae</taxon>
        <taxon>Tremella</taxon>
    </lineage>
</organism>
<feature type="compositionally biased region" description="Polar residues" evidence="1">
    <location>
        <begin position="11"/>
        <end position="27"/>
    </location>
</feature>
<sequence>MRKPPPPRFRTLSSGEPPSRNGIETTSLVHPRSNDLDIYFGWPKAYHLELVVSYNENNNRAVLFIPTQYKNSISIKPLTSVVEVLDLQGQAGRHISGSTKNVVPLRAVSWRHFEQPARETIVALYRVLTHLESKREDDLKEEDRSSLEEAIRVTILMMRTINVICTLTKHVQMTCKEAESRQWGMCSDVTHDYKILLPIWPEGPDSQSTGNWQSQICSMDLTSTLGLSDELSVSLTSILPDTDDSPRSAIEQIFQAFYYNRKRDQQSLSHVSGVSNLSEEFSPQAAVSTVFPSPCDTEYSKTLFTNDDRSDNVPPALICGPALSEGGAWSKKDLTHPLPSKPPGELPPKLPVTFVAVSMRSDAPKLNIPK</sequence>
<dbReference type="VEuPathDB" id="FungiDB:TREMEDRAFT_58345"/>
<proteinExistence type="predicted"/>
<dbReference type="Proteomes" id="UP000289152">
    <property type="component" value="Unassembled WGS sequence"/>
</dbReference>